<keyword evidence="3" id="KW-1185">Reference proteome</keyword>
<dbReference type="InterPro" id="IPR008930">
    <property type="entry name" value="Terpenoid_cyclase/PrenylTrfase"/>
</dbReference>
<evidence type="ECO:0000313" key="2">
    <source>
        <dbReference type="EMBL" id="CAK9037498.1"/>
    </source>
</evidence>
<dbReference type="InterPro" id="IPR007160">
    <property type="entry name" value="DUF362"/>
</dbReference>
<reference evidence="2 3" key="1">
    <citation type="submission" date="2024-02" db="EMBL/GenBank/DDBJ databases">
        <authorList>
            <person name="Chen Y."/>
            <person name="Shah S."/>
            <person name="Dougan E. K."/>
            <person name="Thang M."/>
            <person name="Chan C."/>
        </authorList>
    </citation>
    <scope>NUCLEOTIDE SEQUENCE [LARGE SCALE GENOMIC DNA]</scope>
</reference>
<dbReference type="EMBL" id="CAXAMM010015891">
    <property type="protein sequence ID" value="CAK9037498.1"/>
    <property type="molecule type" value="Genomic_DNA"/>
</dbReference>
<dbReference type="Gene3D" id="1.50.10.20">
    <property type="match status" value="1"/>
</dbReference>
<dbReference type="SUPFAM" id="SSF48239">
    <property type="entry name" value="Terpenoid cyclases/Protein prenyltransferases"/>
    <property type="match status" value="2"/>
</dbReference>
<name>A0ABP0LE93_9DINO</name>
<dbReference type="Proteomes" id="UP001642464">
    <property type="component" value="Unassembled WGS sequence"/>
</dbReference>
<feature type="domain" description="DUF362" evidence="1">
    <location>
        <begin position="306"/>
        <end position="507"/>
    </location>
</feature>
<protein>
    <submittedName>
        <fullName evidence="2">Thylakoid-associated protein sll1697</fullName>
    </submittedName>
</protein>
<dbReference type="CDD" id="cd00688">
    <property type="entry name" value="ISOPREN_C2_like"/>
    <property type="match status" value="1"/>
</dbReference>
<organism evidence="2 3">
    <name type="scientific">Durusdinium trenchii</name>
    <dbReference type="NCBI Taxonomy" id="1381693"/>
    <lineage>
        <taxon>Eukaryota</taxon>
        <taxon>Sar</taxon>
        <taxon>Alveolata</taxon>
        <taxon>Dinophyceae</taxon>
        <taxon>Suessiales</taxon>
        <taxon>Symbiodiniaceae</taxon>
        <taxon>Durusdinium</taxon>
    </lineage>
</organism>
<proteinExistence type="predicted"/>
<dbReference type="Pfam" id="PF04015">
    <property type="entry name" value="DUF362"/>
    <property type="match status" value="1"/>
</dbReference>
<accession>A0ABP0LE93</accession>
<evidence type="ECO:0000313" key="3">
    <source>
        <dbReference type="Proteomes" id="UP001642464"/>
    </source>
</evidence>
<gene>
    <name evidence="2" type="ORF">SCF082_LOCUS22194</name>
</gene>
<sequence length="569" mass="61920">MTPGGYSAAGEPAAEPVAWSAIALQAAGRNDDADRAAKWLVDQQNYDGSLSASLSKDGPYWTTSLAILAWQQIDAQRYESHTQRAVEYLLASEGRTMPRNPNMGHDTTLVGWSWAPDTHSWLEPTAFAVMALRSTGHADHPRTREAVKLLVDRLLPDGGCNYGNTEVLGQTLLPHLQPSGVVLWSLAGEEIDDPRIGRSLQLIEQMLQHSTGSSSLAYALIALGAWNRLPDNADELIAEAFERPSTQQSPYKLALLALASQEPTTLTGASVFVARNQKYDGSLVATIRDGLASTGIDPKWLAGRRVLLKPNLVEPRRDRPQMTTNPAMIVAAAEVFRNWGASVTVGEAPGHVRDTEMALIESGVGEALDDGGLEFADLNYQNVAWRSNRGRRSPLRGFWLPESVVEADLVVSMPKLKTHHWVGLTCSMKNFYGVLPGIKYGWPKNVLHHAGIPETVADVNATLPKTIAIVDGIECMEGDGPILGTSKHMGIVLVGSSLASVDATAARIIGLDPMKVDYLLLAVRRMGPLRDDQIEQRGESWQELATPFEILDKPHLKRLQLLELGPAVT</sequence>
<comment type="caution">
    <text evidence="2">The sequence shown here is derived from an EMBL/GenBank/DDBJ whole genome shotgun (WGS) entry which is preliminary data.</text>
</comment>
<evidence type="ECO:0000259" key="1">
    <source>
        <dbReference type="Pfam" id="PF04015"/>
    </source>
</evidence>